<comment type="caution">
    <text evidence="2">The sequence shown here is derived from an EMBL/GenBank/DDBJ whole genome shotgun (WGS) entry which is preliminary data.</text>
</comment>
<evidence type="ECO:0000313" key="3">
    <source>
        <dbReference type="Proteomes" id="UP001491310"/>
    </source>
</evidence>
<evidence type="ECO:0000313" key="2">
    <source>
        <dbReference type="EMBL" id="KAK9906644.1"/>
    </source>
</evidence>
<organism evidence="2 3">
    <name type="scientific">Coccomyxa subellipsoidea</name>
    <dbReference type="NCBI Taxonomy" id="248742"/>
    <lineage>
        <taxon>Eukaryota</taxon>
        <taxon>Viridiplantae</taxon>
        <taxon>Chlorophyta</taxon>
        <taxon>core chlorophytes</taxon>
        <taxon>Trebouxiophyceae</taxon>
        <taxon>Trebouxiophyceae incertae sedis</taxon>
        <taxon>Coccomyxaceae</taxon>
        <taxon>Coccomyxa</taxon>
    </lineage>
</organism>
<reference evidence="2 3" key="1">
    <citation type="journal article" date="2024" name="Nat. Commun.">
        <title>Phylogenomics reveals the evolutionary origins of lichenization in chlorophyte algae.</title>
        <authorList>
            <person name="Puginier C."/>
            <person name="Libourel C."/>
            <person name="Otte J."/>
            <person name="Skaloud P."/>
            <person name="Haon M."/>
            <person name="Grisel S."/>
            <person name="Petersen M."/>
            <person name="Berrin J.G."/>
            <person name="Delaux P.M."/>
            <person name="Dal Grande F."/>
            <person name="Keller J."/>
        </authorList>
    </citation>
    <scope>NUCLEOTIDE SEQUENCE [LARGE SCALE GENOMIC DNA]</scope>
    <source>
        <strain evidence="2 3">SAG 216-7</strain>
    </source>
</reference>
<proteinExistence type="predicted"/>
<feature type="region of interest" description="Disordered" evidence="1">
    <location>
        <begin position="257"/>
        <end position="291"/>
    </location>
</feature>
<keyword evidence="3" id="KW-1185">Reference proteome</keyword>
<dbReference type="Proteomes" id="UP001491310">
    <property type="component" value="Unassembled WGS sequence"/>
</dbReference>
<protein>
    <submittedName>
        <fullName evidence="2">Uncharacterized protein</fullName>
    </submittedName>
</protein>
<dbReference type="EMBL" id="JALJOT010000010">
    <property type="protein sequence ID" value="KAK9906644.1"/>
    <property type="molecule type" value="Genomic_DNA"/>
</dbReference>
<gene>
    <name evidence="2" type="ORF">WJX75_005447</name>
</gene>
<name>A0ABR2YJE2_9CHLO</name>
<feature type="compositionally biased region" description="Acidic residues" evidence="1">
    <location>
        <begin position="260"/>
        <end position="275"/>
    </location>
</feature>
<accession>A0ABR2YJE2</accession>
<evidence type="ECO:0000256" key="1">
    <source>
        <dbReference type="SAM" id="MobiDB-lite"/>
    </source>
</evidence>
<sequence length="369" mass="40432">MSTPKWVKYQDILGQVRSTPEGRLCVKQIASRFGLDVDSIEFNGILENYESNGFTTEVIRGGQAEDSAIVVTGRPAAGGSAGGSPGASKRLPKLQAFLDAVPSLAANLVDSQKMQAWQQAGRPLADELLADVAALPRYNTLPVDVLQKAYQVCGGVARSVFQPAFSKYDLGHKERNVDDAITELKASAVADVITTAKDRHDLDLLMLQRVLLALGFEPDKGDANRFLVDILFLLKPSAFEEGFSTVQPFKFRGKIKPEADEAAAEEDEGELDETATEQIDAQEEKRRKRRRFAPQDELNRAAQISGYDLVGKSTPSMLVQIPQYKVPLPFLGSEQVEQLVAVARAVRENWAEQLDLADKDEAKGESLDI</sequence>